<evidence type="ECO:0000256" key="4">
    <source>
        <dbReference type="PROSITE-ProRule" id="PRU00409"/>
    </source>
</evidence>
<dbReference type="Proteomes" id="UP001057474">
    <property type="component" value="Chromosome"/>
</dbReference>
<dbReference type="PANTHER" id="PTHR43585:SF2">
    <property type="entry name" value="ATP-GRASP ENZYME FSQD"/>
    <property type="match status" value="1"/>
</dbReference>
<dbReference type="SUPFAM" id="SSF56059">
    <property type="entry name" value="Glutathione synthetase ATP-binding domain-like"/>
    <property type="match status" value="1"/>
</dbReference>
<protein>
    <submittedName>
        <fullName evidence="6">ATP-grasp domain-containing protein</fullName>
    </submittedName>
</protein>
<organism evidence="6 7">
    <name type="scientific">Legionella lytica</name>
    <dbReference type="NCBI Taxonomy" id="96232"/>
    <lineage>
        <taxon>Bacteria</taxon>
        <taxon>Pseudomonadati</taxon>
        <taxon>Pseudomonadota</taxon>
        <taxon>Gammaproteobacteria</taxon>
        <taxon>Legionellales</taxon>
        <taxon>Legionellaceae</taxon>
        <taxon>Legionella</taxon>
    </lineage>
</organism>
<gene>
    <name evidence="6" type="ORF">J2N86_07260</name>
</gene>
<evidence type="ECO:0000313" key="6">
    <source>
        <dbReference type="EMBL" id="USQ12527.1"/>
    </source>
</evidence>
<keyword evidence="2 4" id="KW-0547">Nucleotide-binding</keyword>
<evidence type="ECO:0000313" key="7">
    <source>
        <dbReference type="Proteomes" id="UP001057474"/>
    </source>
</evidence>
<evidence type="ECO:0000256" key="1">
    <source>
        <dbReference type="ARBA" id="ARBA00022598"/>
    </source>
</evidence>
<dbReference type="InterPro" id="IPR011761">
    <property type="entry name" value="ATP-grasp"/>
</dbReference>
<keyword evidence="7" id="KW-1185">Reference proteome</keyword>
<accession>A0ABY4Y4X9</accession>
<dbReference type="PANTHER" id="PTHR43585">
    <property type="entry name" value="FUMIPYRROLE BIOSYNTHESIS PROTEIN C"/>
    <property type="match status" value="1"/>
</dbReference>
<dbReference type="Gene3D" id="3.30.470.20">
    <property type="entry name" value="ATP-grasp fold, B domain"/>
    <property type="match status" value="1"/>
</dbReference>
<evidence type="ECO:0000256" key="3">
    <source>
        <dbReference type="ARBA" id="ARBA00022840"/>
    </source>
</evidence>
<dbReference type="RefSeq" id="WP_252578652.1">
    <property type="nucleotide sequence ID" value="NZ_CP071527.1"/>
</dbReference>
<dbReference type="Gene3D" id="3.40.50.20">
    <property type="match status" value="1"/>
</dbReference>
<dbReference type="EMBL" id="CP071527">
    <property type="protein sequence ID" value="USQ12527.1"/>
    <property type="molecule type" value="Genomic_DNA"/>
</dbReference>
<dbReference type="Pfam" id="PF21360">
    <property type="entry name" value="PylC-like_N"/>
    <property type="match status" value="1"/>
</dbReference>
<dbReference type="InterPro" id="IPR048764">
    <property type="entry name" value="PylC_N"/>
</dbReference>
<keyword evidence="1" id="KW-0436">Ligase</keyword>
<evidence type="ECO:0000259" key="5">
    <source>
        <dbReference type="PROSITE" id="PS50975"/>
    </source>
</evidence>
<keyword evidence="3 4" id="KW-0067">ATP-binding</keyword>
<dbReference type="InterPro" id="IPR052032">
    <property type="entry name" value="ATP-dep_AA_Ligase"/>
</dbReference>
<reference evidence="6" key="1">
    <citation type="submission" date="2021-03" db="EMBL/GenBank/DDBJ databases">
        <title>Legionella lytica PCM 2298.</title>
        <authorList>
            <person name="Koper P."/>
        </authorList>
    </citation>
    <scope>NUCLEOTIDE SEQUENCE</scope>
    <source>
        <strain evidence="6">PCM 2298</strain>
    </source>
</reference>
<dbReference type="PROSITE" id="PS50975">
    <property type="entry name" value="ATP_GRASP"/>
    <property type="match status" value="1"/>
</dbReference>
<proteinExistence type="predicted"/>
<evidence type="ECO:0000256" key="2">
    <source>
        <dbReference type="ARBA" id="ARBA00022741"/>
    </source>
</evidence>
<feature type="domain" description="ATP-grasp" evidence="5">
    <location>
        <begin position="112"/>
        <end position="286"/>
    </location>
</feature>
<dbReference type="Pfam" id="PF15632">
    <property type="entry name" value="ATPgrasp_Ter"/>
    <property type="match status" value="1"/>
</dbReference>
<sequence length="326" mass="35671">MRILLTGAGGAAAVSVWKSLNQEHDIFMADIDPCAAGLYLVPPARRLIIPPGNSPKFSSILLQECQKHQIELFIPTVDCELAHLALQAKQFAEHGIKMPLSSVESLERCRDKYSLLTYCQSTGHTPTFSLFTPALDVALLQFPCFAKPRCGAGSNGAMIINGVEELKMLPDDGSYLIQELLPGDEYSVDVYIHSTGIPIAAVPRLRMKIDSGIAVAAQTCINPQLSRMAIDIATRAGITYVANVQFKADAKGAFKLLEINPRFPGTLPLTAAAGIDIPQLLIDDLLNKPFTSDLLPFKELMVVRYWTEHFFAPDEWKALCSSQTPD</sequence>
<name>A0ABY4Y4X9_9GAMM</name>